<dbReference type="Proteomes" id="UP000317747">
    <property type="component" value="Unassembled WGS sequence"/>
</dbReference>
<dbReference type="OrthoDB" id="7068235at2"/>
<gene>
    <name evidence="3" type="ORF">FJW01_09740</name>
</gene>
<reference evidence="3 4" key="1">
    <citation type="submission" date="2019-06" db="EMBL/GenBank/DDBJ databases">
        <title>Taxogenomics and systematics of the genus Pantoea.</title>
        <authorList>
            <person name="Tambong J.T."/>
        </authorList>
    </citation>
    <scope>NUCLEOTIDE SEQUENCE [LARGE SCALE GENOMIC DNA]</scope>
    <source>
        <strain evidence="3 4">LMG 24200</strain>
    </source>
</reference>
<keyword evidence="1" id="KW-0812">Transmembrane</keyword>
<comment type="caution">
    <text evidence="3">The sequence shown here is derived from an EMBL/GenBank/DDBJ whole genome shotgun (WGS) entry which is preliminary data.</text>
</comment>
<keyword evidence="1" id="KW-0472">Membrane</keyword>
<feature type="transmembrane region" description="Helical" evidence="1">
    <location>
        <begin position="55"/>
        <end position="73"/>
    </location>
</feature>
<evidence type="ECO:0000256" key="1">
    <source>
        <dbReference type="SAM" id="Phobius"/>
    </source>
</evidence>
<evidence type="ECO:0000313" key="3">
    <source>
        <dbReference type="EMBL" id="TPV42045.1"/>
    </source>
</evidence>
<dbReference type="AlphaFoldDB" id="A0A506Q9H9"/>
<dbReference type="RefSeq" id="WP_140917062.1">
    <property type="nucleotide sequence ID" value="NZ_CP071405.1"/>
</dbReference>
<organism evidence="3 4">
    <name type="scientific">Pantoea deleyi</name>
    <dbReference type="NCBI Taxonomy" id="470932"/>
    <lineage>
        <taxon>Bacteria</taxon>
        <taxon>Pseudomonadati</taxon>
        <taxon>Pseudomonadota</taxon>
        <taxon>Gammaproteobacteria</taxon>
        <taxon>Enterobacterales</taxon>
        <taxon>Erwiniaceae</taxon>
        <taxon>Pantoea</taxon>
    </lineage>
</organism>
<evidence type="ECO:0000313" key="4">
    <source>
        <dbReference type="Proteomes" id="UP000317747"/>
    </source>
</evidence>
<evidence type="ECO:0008006" key="5">
    <source>
        <dbReference type="Google" id="ProtNLM"/>
    </source>
</evidence>
<evidence type="ECO:0000256" key="2">
    <source>
        <dbReference type="SAM" id="SignalP"/>
    </source>
</evidence>
<sequence length="135" mass="14773">MKKIIASLLTLTLLTPALALAHPGDWGPPGDWGRHGGPGPHWGGPGPHWGGPVHFLPDAATAVLIGGLTYYLLNGSYYQRHGDEYVVVEPPEASRVSNEMRVLDFNGKRFYVQAGHYYQRQIDGDYVEVPRPAGL</sequence>
<feature type="chain" id="PRO_5021391090" description="RcnB family protein" evidence="2">
    <location>
        <begin position="22"/>
        <end position="135"/>
    </location>
</feature>
<name>A0A506Q9H9_9GAMM</name>
<feature type="signal peptide" evidence="2">
    <location>
        <begin position="1"/>
        <end position="21"/>
    </location>
</feature>
<dbReference type="Pfam" id="PF20125">
    <property type="entry name" value="DUF6515"/>
    <property type="match status" value="1"/>
</dbReference>
<dbReference type="InterPro" id="IPR045398">
    <property type="entry name" value="DUF6515"/>
</dbReference>
<accession>A0A506Q9H9</accession>
<dbReference type="EMBL" id="VHJA01000054">
    <property type="protein sequence ID" value="TPV42045.1"/>
    <property type="molecule type" value="Genomic_DNA"/>
</dbReference>
<keyword evidence="1" id="KW-1133">Transmembrane helix</keyword>
<proteinExistence type="predicted"/>
<protein>
    <recommendedName>
        <fullName evidence="5">RcnB family protein</fullName>
    </recommendedName>
</protein>
<keyword evidence="2" id="KW-0732">Signal</keyword>
<keyword evidence="4" id="KW-1185">Reference proteome</keyword>